<reference evidence="3 4" key="2">
    <citation type="journal article" date="2008" name="Nature">
        <title>The Phaeodactylum genome reveals the evolutionary history of diatom genomes.</title>
        <authorList>
            <person name="Bowler C."/>
            <person name="Allen A.E."/>
            <person name="Badger J.H."/>
            <person name="Grimwood J."/>
            <person name="Jabbari K."/>
            <person name="Kuo A."/>
            <person name="Maheswari U."/>
            <person name="Martens C."/>
            <person name="Maumus F."/>
            <person name="Otillar R.P."/>
            <person name="Rayko E."/>
            <person name="Salamov A."/>
            <person name="Vandepoele K."/>
            <person name="Beszteri B."/>
            <person name="Gruber A."/>
            <person name="Heijde M."/>
            <person name="Katinka M."/>
            <person name="Mock T."/>
            <person name="Valentin K."/>
            <person name="Verret F."/>
            <person name="Berges J.A."/>
            <person name="Brownlee C."/>
            <person name="Cadoret J.P."/>
            <person name="Chiovitti A."/>
            <person name="Choi C.J."/>
            <person name="Coesel S."/>
            <person name="De Martino A."/>
            <person name="Detter J.C."/>
            <person name="Durkin C."/>
            <person name="Falciatore A."/>
            <person name="Fournet J."/>
            <person name="Haruta M."/>
            <person name="Huysman M.J."/>
            <person name="Jenkins B.D."/>
            <person name="Jiroutova K."/>
            <person name="Jorgensen R.E."/>
            <person name="Joubert Y."/>
            <person name="Kaplan A."/>
            <person name="Kroger N."/>
            <person name="Kroth P.G."/>
            <person name="La Roche J."/>
            <person name="Lindquist E."/>
            <person name="Lommer M."/>
            <person name="Martin-Jezequel V."/>
            <person name="Lopez P.J."/>
            <person name="Lucas S."/>
            <person name="Mangogna M."/>
            <person name="McGinnis K."/>
            <person name="Medlin L.K."/>
            <person name="Montsant A."/>
            <person name="Oudot-Le Secq M.P."/>
            <person name="Napoli C."/>
            <person name="Obornik M."/>
            <person name="Parker M.S."/>
            <person name="Petit J.L."/>
            <person name="Porcel B.M."/>
            <person name="Poulsen N."/>
            <person name="Robison M."/>
            <person name="Rychlewski L."/>
            <person name="Rynearson T.A."/>
            <person name="Schmutz J."/>
            <person name="Shapiro H."/>
            <person name="Siaut M."/>
            <person name="Stanley M."/>
            <person name="Sussman M.R."/>
            <person name="Taylor A.R."/>
            <person name="Vardi A."/>
            <person name="von Dassow P."/>
            <person name="Vyverman W."/>
            <person name="Willis A."/>
            <person name="Wyrwicz L.S."/>
            <person name="Rokhsar D.S."/>
            <person name="Weissenbach J."/>
            <person name="Armbrust E.V."/>
            <person name="Green B.R."/>
            <person name="Van de Peer Y."/>
            <person name="Grigoriev I.V."/>
        </authorList>
    </citation>
    <scope>NUCLEOTIDE SEQUENCE [LARGE SCALE GENOMIC DNA]</scope>
    <source>
        <strain evidence="3 4">CCMP1335</strain>
    </source>
</reference>
<keyword evidence="3" id="KW-0238">DNA-binding</keyword>
<dbReference type="AlphaFoldDB" id="B8C1C4"/>
<protein>
    <submittedName>
        <fullName evidence="3">Cold-shock DNA-binding domain-containing protein</fullName>
    </submittedName>
</protein>
<organism evidence="3 4">
    <name type="scientific">Thalassiosira pseudonana</name>
    <name type="common">Marine diatom</name>
    <name type="synonym">Cyclotella nana</name>
    <dbReference type="NCBI Taxonomy" id="35128"/>
    <lineage>
        <taxon>Eukaryota</taxon>
        <taxon>Sar</taxon>
        <taxon>Stramenopiles</taxon>
        <taxon>Ochrophyta</taxon>
        <taxon>Bacillariophyta</taxon>
        <taxon>Coscinodiscophyceae</taxon>
        <taxon>Thalassiosirophycidae</taxon>
        <taxon>Thalassiosirales</taxon>
        <taxon>Thalassiosiraceae</taxon>
        <taxon>Thalassiosira</taxon>
    </lineage>
</organism>
<dbReference type="PANTHER" id="PTHR46565:SF20">
    <property type="entry name" value="COLD SHOCK DOMAIN-CONTAINING PROTEIN 4"/>
    <property type="match status" value="1"/>
</dbReference>
<evidence type="ECO:0000313" key="4">
    <source>
        <dbReference type="Proteomes" id="UP000001449"/>
    </source>
</evidence>
<dbReference type="InterPro" id="IPR011129">
    <property type="entry name" value="CSD"/>
</dbReference>
<dbReference type="GO" id="GO:0003677">
    <property type="term" value="F:DNA binding"/>
    <property type="evidence" value="ECO:0007669"/>
    <property type="project" value="UniProtKB-KW"/>
</dbReference>
<feature type="domain" description="CSD" evidence="2">
    <location>
        <begin position="41"/>
        <end position="107"/>
    </location>
</feature>
<dbReference type="Pfam" id="PF00313">
    <property type="entry name" value="CSD"/>
    <property type="match status" value="1"/>
</dbReference>
<reference evidence="3 4" key="1">
    <citation type="journal article" date="2004" name="Science">
        <title>The genome of the diatom Thalassiosira pseudonana: ecology, evolution, and metabolism.</title>
        <authorList>
            <person name="Armbrust E.V."/>
            <person name="Berges J.A."/>
            <person name="Bowler C."/>
            <person name="Green B.R."/>
            <person name="Martinez D."/>
            <person name="Putnam N.H."/>
            <person name="Zhou S."/>
            <person name="Allen A.E."/>
            <person name="Apt K.E."/>
            <person name="Bechner M."/>
            <person name="Brzezinski M.A."/>
            <person name="Chaal B.K."/>
            <person name="Chiovitti A."/>
            <person name="Davis A.K."/>
            <person name="Demarest M.S."/>
            <person name="Detter J.C."/>
            <person name="Glavina T."/>
            <person name="Goodstein D."/>
            <person name="Hadi M.Z."/>
            <person name="Hellsten U."/>
            <person name="Hildebrand M."/>
            <person name="Jenkins B.D."/>
            <person name="Jurka J."/>
            <person name="Kapitonov V.V."/>
            <person name="Kroger N."/>
            <person name="Lau W.W."/>
            <person name="Lane T.W."/>
            <person name="Larimer F.W."/>
            <person name="Lippmeier J.C."/>
            <person name="Lucas S."/>
            <person name="Medina M."/>
            <person name="Montsant A."/>
            <person name="Obornik M."/>
            <person name="Parker M.S."/>
            <person name="Palenik B."/>
            <person name="Pazour G.J."/>
            <person name="Richardson P.M."/>
            <person name="Rynearson T.A."/>
            <person name="Saito M.A."/>
            <person name="Schwartz D.C."/>
            <person name="Thamatrakoln K."/>
            <person name="Valentin K."/>
            <person name="Vardi A."/>
            <person name="Wilkerson F.P."/>
            <person name="Rokhsar D.S."/>
        </authorList>
    </citation>
    <scope>NUCLEOTIDE SEQUENCE [LARGE SCALE GENOMIC DNA]</scope>
    <source>
        <strain evidence="3 4">CCMP1335</strain>
    </source>
</reference>
<dbReference type="Proteomes" id="UP000001449">
    <property type="component" value="Chromosome 4"/>
</dbReference>
<dbReference type="Gene3D" id="2.40.50.140">
    <property type="entry name" value="Nucleic acid-binding proteins"/>
    <property type="match status" value="1"/>
</dbReference>
<dbReference type="EMBL" id="CM000641">
    <property type="protein sequence ID" value="EED93217.1"/>
    <property type="molecule type" value="Genomic_DNA"/>
</dbReference>
<gene>
    <name evidence="3" type="ORF">THAPSDRAFT_40233</name>
</gene>
<sequence>MFRLIASTTARRSTIAISTSRPTITLPFGFARALSSAEGDKIKGTVKWFDAKKGFGFLVPDDGSAEVFVHHSAIHANGFRSLGDGEVVEFEVMQEPNGKWKALNVTGPDGSFVQGAPRRMDGGGFGGGGGYDGDRY</sequence>
<dbReference type="InterPro" id="IPR019844">
    <property type="entry name" value="CSD_CS"/>
</dbReference>
<dbReference type="HOGENOM" id="CLU_155563_0_0_1"/>
<dbReference type="SUPFAM" id="SSF50249">
    <property type="entry name" value="Nucleic acid-binding proteins"/>
    <property type="match status" value="1"/>
</dbReference>
<dbReference type="PRINTS" id="PR00050">
    <property type="entry name" value="COLDSHOCK"/>
</dbReference>
<dbReference type="InterPro" id="IPR012340">
    <property type="entry name" value="NA-bd_OB-fold"/>
</dbReference>
<dbReference type="OMA" id="QEPNGKW"/>
<dbReference type="GO" id="GO:0003676">
    <property type="term" value="F:nucleic acid binding"/>
    <property type="evidence" value="ECO:0000318"/>
    <property type="project" value="GO_Central"/>
</dbReference>
<dbReference type="PROSITE" id="PS00352">
    <property type="entry name" value="CSD_1"/>
    <property type="match status" value="1"/>
</dbReference>
<dbReference type="PROSITE" id="PS51857">
    <property type="entry name" value="CSD_2"/>
    <property type="match status" value="1"/>
</dbReference>
<dbReference type="STRING" id="35128.B8C1C4"/>
<evidence type="ECO:0000256" key="1">
    <source>
        <dbReference type="SAM" id="MobiDB-lite"/>
    </source>
</evidence>
<dbReference type="GeneID" id="7447471"/>
<dbReference type="eggNOG" id="KOG3070">
    <property type="taxonomic scope" value="Eukaryota"/>
</dbReference>
<dbReference type="RefSeq" id="XP_002289680.1">
    <property type="nucleotide sequence ID" value="XM_002289644.1"/>
</dbReference>
<dbReference type="CDD" id="cd04458">
    <property type="entry name" value="CSP_CDS"/>
    <property type="match status" value="1"/>
</dbReference>
<dbReference type="InterPro" id="IPR002059">
    <property type="entry name" value="CSP_DNA-bd"/>
</dbReference>
<dbReference type="KEGG" id="tps:THAPSDRAFT_40233"/>
<dbReference type="PANTHER" id="PTHR46565">
    <property type="entry name" value="COLD SHOCK DOMAIN PROTEIN 2"/>
    <property type="match status" value="1"/>
</dbReference>
<evidence type="ECO:0000313" key="3">
    <source>
        <dbReference type="EMBL" id="EED93217.1"/>
    </source>
</evidence>
<keyword evidence="4" id="KW-1185">Reference proteome</keyword>
<name>B8C1C4_THAPS</name>
<dbReference type="SMART" id="SM00357">
    <property type="entry name" value="CSP"/>
    <property type="match status" value="1"/>
</dbReference>
<dbReference type="PaxDb" id="35128-Thaps40233"/>
<accession>B8C1C4</accession>
<proteinExistence type="predicted"/>
<evidence type="ECO:0000259" key="2">
    <source>
        <dbReference type="PROSITE" id="PS51857"/>
    </source>
</evidence>
<dbReference type="InParanoid" id="B8C1C4"/>
<dbReference type="GO" id="GO:0010468">
    <property type="term" value="P:regulation of gene expression"/>
    <property type="evidence" value="ECO:0000318"/>
    <property type="project" value="GO_Central"/>
</dbReference>
<feature type="region of interest" description="Disordered" evidence="1">
    <location>
        <begin position="113"/>
        <end position="136"/>
    </location>
</feature>
<feature type="compositionally biased region" description="Gly residues" evidence="1">
    <location>
        <begin position="122"/>
        <end position="136"/>
    </location>
</feature>